<evidence type="ECO:0000313" key="1">
    <source>
        <dbReference type="EMBL" id="KAK1867530.1"/>
    </source>
</evidence>
<sequence>MEFQNHHHITVAQEKDDVEQKLADEYTSKAVASPHQALHFARRQAASEKMFRRQGRDDAIRMVTQAQAAGDPYFRAPIVSPETGYIFPAICDTNRATREVARTCYTLFFKKGLQLNPGCAPWHVRVARRIDALQREGAPAAAVDVMERATQPMQLMQLGVLVGTSWNASATFAGGVSGVLVITGFNGFTTDKHAQRLLVACQAHANRACDRAPRCVLRVCAKA</sequence>
<name>A0ACC3CC51_PYRYE</name>
<organism evidence="1 2">
    <name type="scientific">Pyropia yezoensis</name>
    <name type="common">Susabi-nori</name>
    <name type="synonym">Porphyra yezoensis</name>
    <dbReference type="NCBI Taxonomy" id="2788"/>
    <lineage>
        <taxon>Eukaryota</taxon>
        <taxon>Rhodophyta</taxon>
        <taxon>Bangiophyceae</taxon>
        <taxon>Bangiales</taxon>
        <taxon>Bangiaceae</taxon>
        <taxon>Pyropia</taxon>
    </lineage>
</organism>
<keyword evidence="2" id="KW-1185">Reference proteome</keyword>
<dbReference type="EMBL" id="CM020620">
    <property type="protein sequence ID" value="KAK1867530.1"/>
    <property type="molecule type" value="Genomic_DNA"/>
</dbReference>
<proteinExistence type="predicted"/>
<dbReference type="Proteomes" id="UP000798662">
    <property type="component" value="Chromosome 3"/>
</dbReference>
<evidence type="ECO:0000313" key="2">
    <source>
        <dbReference type="Proteomes" id="UP000798662"/>
    </source>
</evidence>
<reference evidence="1" key="1">
    <citation type="submission" date="2019-11" db="EMBL/GenBank/DDBJ databases">
        <title>Nori genome reveals adaptations in red seaweeds to the harsh intertidal environment.</title>
        <authorList>
            <person name="Wang D."/>
            <person name="Mao Y."/>
        </authorList>
    </citation>
    <scope>NUCLEOTIDE SEQUENCE</scope>
    <source>
        <tissue evidence="1">Gametophyte</tissue>
    </source>
</reference>
<comment type="caution">
    <text evidence="1">The sequence shown here is derived from an EMBL/GenBank/DDBJ whole genome shotgun (WGS) entry which is preliminary data.</text>
</comment>
<protein>
    <submittedName>
        <fullName evidence="1">Uncharacterized protein</fullName>
    </submittedName>
</protein>
<accession>A0ACC3CC51</accession>
<gene>
    <name evidence="1" type="ORF">I4F81_010037</name>
</gene>